<comment type="caution">
    <text evidence="1">The sequence shown here is derived from an EMBL/GenBank/DDBJ whole genome shotgun (WGS) entry which is preliminary data.</text>
</comment>
<protein>
    <submittedName>
        <fullName evidence="1">Unconventional myosin-Va-like</fullName>
    </submittedName>
</protein>
<gene>
    <name evidence="1" type="ORF">A2U01_0009045</name>
</gene>
<feature type="non-terminal residue" evidence="1">
    <location>
        <position position="1"/>
    </location>
</feature>
<accession>A0A392MLU0</accession>
<evidence type="ECO:0000313" key="1">
    <source>
        <dbReference type="EMBL" id="MCH88163.1"/>
    </source>
</evidence>
<name>A0A392MLU0_9FABA</name>
<organism evidence="1 2">
    <name type="scientific">Trifolium medium</name>
    <dbReference type="NCBI Taxonomy" id="97028"/>
    <lineage>
        <taxon>Eukaryota</taxon>
        <taxon>Viridiplantae</taxon>
        <taxon>Streptophyta</taxon>
        <taxon>Embryophyta</taxon>
        <taxon>Tracheophyta</taxon>
        <taxon>Spermatophyta</taxon>
        <taxon>Magnoliopsida</taxon>
        <taxon>eudicotyledons</taxon>
        <taxon>Gunneridae</taxon>
        <taxon>Pentapetalae</taxon>
        <taxon>rosids</taxon>
        <taxon>fabids</taxon>
        <taxon>Fabales</taxon>
        <taxon>Fabaceae</taxon>
        <taxon>Papilionoideae</taxon>
        <taxon>50 kb inversion clade</taxon>
        <taxon>NPAAA clade</taxon>
        <taxon>Hologalegina</taxon>
        <taxon>IRL clade</taxon>
        <taxon>Trifolieae</taxon>
        <taxon>Trifolium</taxon>
    </lineage>
</organism>
<keyword evidence="2" id="KW-1185">Reference proteome</keyword>
<proteinExistence type="predicted"/>
<reference evidence="1 2" key="1">
    <citation type="journal article" date="2018" name="Front. Plant Sci.">
        <title>Red Clover (Trifolium pratense) and Zigzag Clover (T. medium) - A Picture of Genomic Similarities and Differences.</title>
        <authorList>
            <person name="Dluhosova J."/>
            <person name="Istvanek J."/>
            <person name="Nedelnik J."/>
            <person name="Repkova J."/>
        </authorList>
    </citation>
    <scope>NUCLEOTIDE SEQUENCE [LARGE SCALE GENOMIC DNA]</scope>
    <source>
        <strain evidence="2">cv. 10/8</strain>
        <tissue evidence="1">Leaf</tissue>
    </source>
</reference>
<dbReference type="Proteomes" id="UP000265520">
    <property type="component" value="Unassembled WGS sequence"/>
</dbReference>
<dbReference type="AlphaFoldDB" id="A0A392MLU0"/>
<evidence type="ECO:0000313" key="2">
    <source>
        <dbReference type="Proteomes" id="UP000265520"/>
    </source>
</evidence>
<dbReference type="EMBL" id="LXQA010013621">
    <property type="protein sequence ID" value="MCH88163.1"/>
    <property type="molecule type" value="Genomic_DNA"/>
</dbReference>
<sequence length="44" mass="4816">YGCSIPFSVDDISKSMQEVEVADVDPPPLIRENSGFGFLLARSE</sequence>